<dbReference type="AlphaFoldDB" id="A0A345CYT4"/>
<proteinExistence type="predicted"/>
<accession>A0A345CYT4</accession>
<protein>
    <submittedName>
        <fullName evidence="1">Uncharacterized protein</fullName>
    </submittedName>
</protein>
<gene>
    <name evidence="1" type="ORF">AV903_25575</name>
</gene>
<dbReference type="EMBL" id="CP013970">
    <property type="protein sequence ID" value="AXF78601.1"/>
    <property type="molecule type" value="Genomic_DNA"/>
</dbReference>
<dbReference type="Proteomes" id="UP000264980">
    <property type="component" value="Chromosome"/>
</dbReference>
<reference evidence="1 2" key="1">
    <citation type="submission" date="2016-01" db="EMBL/GenBank/DDBJ databases">
        <authorList>
            <person name="Oliw E.H."/>
        </authorList>
    </citation>
    <scope>NUCLEOTIDE SEQUENCE [LARGE SCALE GENOMIC DNA]</scope>
    <source>
        <strain evidence="1 2">MDcuke</strain>
    </source>
</reference>
<evidence type="ECO:0000313" key="2">
    <source>
        <dbReference type="Proteomes" id="UP000264980"/>
    </source>
</evidence>
<sequence length="82" mass="9043">MGVVINNLLTILISQRTCKPHHATGDTSNIRRFSGCRQGLIRDYQAVATNEISNSVQTTTPAFHEEICRDALQNYLVINAAA</sequence>
<organism evidence="1 2">
    <name type="scientific">Erwinia tracheiphila</name>
    <dbReference type="NCBI Taxonomy" id="65700"/>
    <lineage>
        <taxon>Bacteria</taxon>
        <taxon>Pseudomonadati</taxon>
        <taxon>Pseudomonadota</taxon>
        <taxon>Gammaproteobacteria</taxon>
        <taxon>Enterobacterales</taxon>
        <taxon>Erwiniaceae</taxon>
        <taxon>Erwinia</taxon>
    </lineage>
</organism>
<name>A0A345CYT4_9GAMM</name>
<evidence type="ECO:0000313" key="1">
    <source>
        <dbReference type="EMBL" id="AXF78601.1"/>
    </source>
</evidence>